<gene>
    <name evidence="3" type="ORF">FB461_1795</name>
</gene>
<feature type="domain" description="Solute-binding protein family 3/N-terminal" evidence="2">
    <location>
        <begin position="85"/>
        <end position="313"/>
    </location>
</feature>
<dbReference type="SMART" id="SM00062">
    <property type="entry name" value="PBPb"/>
    <property type="match status" value="1"/>
</dbReference>
<name>A0A542ZPB0_RARFA</name>
<dbReference type="PANTHER" id="PTHR35936:SF17">
    <property type="entry name" value="ARGININE-BINDING EXTRACELLULAR PROTEIN ARTP"/>
    <property type="match status" value="1"/>
</dbReference>
<evidence type="ECO:0000256" key="1">
    <source>
        <dbReference type="ARBA" id="ARBA00022729"/>
    </source>
</evidence>
<keyword evidence="1" id="KW-0732">Signal</keyword>
<evidence type="ECO:0000313" key="4">
    <source>
        <dbReference type="Proteomes" id="UP000315389"/>
    </source>
</evidence>
<reference evidence="3 4" key="1">
    <citation type="submission" date="2019-06" db="EMBL/GenBank/DDBJ databases">
        <title>Sequencing the genomes of 1000 actinobacteria strains.</title>
        <authorList>
            <person name="Klenk H.-P."/>
        </authorList>
    </citation>
    <scope>NUCLEOTIDE SEQUENCE [LARGE SCALE GENOMIC DNA]</scope>
    <source>
        <strain evidence="3 4">DSM 4813</strain>
    </source>
</reference>
<dbReference type="Pfam" id="PF00497">
    <property type="entry name" value="SBP_bac_3"/>
    <property type="match status" value="1"/>
</dbReference>
<sequence>MKKSCLGGFKLPMQHDFLTFAEDKMRKISIVALALGAALTLSACSGGEDTSSSTPAAPGDTTSADTAKDEAIAALLPESVASSGKIVFGTDPSYAPAEFLGDDGTTATGYDIDIAKAIAGVLGLTADIQSSSFDAIIPAIGTKYDAGISSFTINPDRLQQVNMIQYFSAGSSFAVPAGNPNGVSADDLCGKIIGVQTSTVQDDDLADRIIPECEAAGKPAPTPLQYDLQTDVTTALLGGKADLMYADSPIIAYAIEQTGDKLEQLGDVFDTAPQGIVVAKDDAALTEAIQNALQKLIDDGTYGDILAQWGVTDSAVETAELNPAS</sequence>
<dbReference type="RefSeq" id="WP_246046161.1">
    <property type="nucleotide sequence ID" value="NZ_BAAASV010000002.1"/>
</dbReference>
<dbReference type="Gene3D" id="3.40.190.10">
    <property type="entry name" value="Periplasmic binding protein-like II"/>
    <property type="match status" value="2"/>
</dbReference>
<dbReference type="CDD" id="cd01004">
    <property type="entry name" value="PBP2_MidA_like"/>
    <property type="match status" value="1"/>
</dbReference>
<dbReference type="PANTHER" id="PTHR35936">
    <property type="entry name" value="MEMBRANE-BOUND LYTIC MUREIN TRANSGLYCOSYLASE F"/>
    <property type="match status" value="1"/>
</dbReference>
<comment type="caution">
    <text evidence="3">The sequence shown here is derived from an EMBL/GenBank/DDBJ whole genome shotgun (WGS) entry which is preliminary data.</text>
</comment>
<dbReference type="InterPro" id="IPR001638">
    <property type="entry name" value="Solute-binding_3/MltF_N"/>
</dbReference>
<dbReference type="AlphaFoldDB" id="A0A542ZPB0"/>
<accession>A0A542ZPB0</accession>
<organism evidence="3 4">
    <name type="scientific">Rarobacter faecitabidus</name>
    <dbReference type="NCBI Taxonomy" id="13243"/>
    <lineage>
        <taxon>Bacteria</taxon>
        <taxon>Bacillati</taxon>
        <taxon>Actinomycetota</taxon>
        <taxon>Actinomycetes</taxon>
        <taxon>Micrococcales</taxon>
        <taxon>Rarobacteraceae</taxon>
        <taxon>Rarobacter</taxon>
    </lineage>
</organism>
<dbReference type="Proteomes" id="UP000315389">
    <property type="component" value="Unassembled WGS sequence"/>
</dbReference>
<evidence type="ECO:0000313" key="3">
    <source>
        <dbReference type="EMBL" id="TQL62157.1"/>
    </source>
</evidence>
<keyword evidence="4" id="KW-1185">Reference proteome</keyword>
<protein>
    <submittedName>
        <fullName evidence="3">Amino acid ABC transporter substrate-binding protein (PAAT family)</fullName>
    </submittedName>
</protein>
<proteinExistence type="predicted"/>
<evidence type="ECO:0000259" key="2">
    <source>
        <dbReference type="SMART" id="SM00062"/>
    </source>
</evidence>
<dbReference type="SUPFAM" id="SSF53850">
    <property type="entry name" value="Periplasmic binding protein-like II"/>
    <property type="match status" value="1"/>
</dbReference>
<dbReference type="EMBL" id="VFOS01000002">
    <property type="protein sequence ID" value="TQL62157.1"/>
    <property type="molecule type" value="Genomic_DNA"/>
</dbReference>